<dbReference type="InterPro" id="IPR036638">
    <property type="entry name" value="HLH_DNA-bd_sf"/>
</dbReference>
<evidence type="ECO:0000256" key="5">
    <source>
        <dbReference type="ARBA" id="ARBA00023242"/>
    </source>
</evidence>
<comment type="caution">
    <text evidence="9">The sequence shown here is derived from an EMBL/GenBank/DDBJ whole genome shotgun (WGS) entry which is preliminary data.</text>
</comment>
<feature type="region of interest" description="Disordered" evidence="7">
    <location>
        <begin position="372"/>
        <end position="393"/>
    </location>
</feature>
<evidence type="ECO:0000256" key="6">
    <source>
        <dbReference type="SAM" id="Coils"/>
    </source>
</evidence>
<dbReference type="InterPro" id="IPR011598">
    <property type="entry name" value="bHLH_dom"/>
</dbReference>
<gene>
    <name evidence="9" type="primary">mml-1</name>
    <name evidence="9" type="ORF">T01_2673</name>
</gene>
<dbReference type="Gene3D" id="4.10.280.10">
    <property type="entry name" value="Helix-loop-helix DNA-binding domain"/>
    <property type="match status" value="1"/>
</dbReference>
<keyword evidence="6" id="KW-0175">Coiled coil</keyword>
<dbReference type="GO" id="GO:0000978">
    <property type="term" value="F:RNA polymerase II cis-regulatory region sequence-specific DNA binding"/>
    <property type="evidence" value="ECO:0007669"/>
    <property type="project" value="TreeGrafter"/>
</dbReference>
<keyword evidence="10" id="KW-1185">Reference proteome</keyword>
<keyword evidence="4" id="KW-0804">Transcription</keyword>
<feature type="compositionally biased region" description="Low complexity" evidence="7">
    <location>
        <begin position="554"/>
        <end position="568"/>
    </location>
</feature>
<feature type="domain" description="BHLH" evidence="8">
    <location>
        <begin position="883"/>
        <end position="937"/>
    </location>
</feature>
<dbReference type="OrthoDB" id="6022628at2759"/>
<feature type="region of interest" description="Disordered" evidence="7">
    <location>
        <begin position="704"/>
        <end position="724"/>
    </location>
</feature>
<dbReference type="AlphaFoldDB" id="A0A0V1BNZ5"/>
<dbReference type="Proteomes" id="UP000054776">
    <property type="component" value="Unassembled WGS sequence"/>
</dbReference>
<keyword evidence="5" id="KW-0539">Nucleus</keyword>
<accession>A0A0V1BNZ5</accession>
<dbReference type="GO" id="GO:0000981">
    <property type="term" value="F:DNA-binding transcription factor activity, RNA polymerase II-specific"/>
    <property type="evidence" value="ECO:0007669"/>
    <property type="project" value="TreeGrafter"/>
</dbReference>
<organism evidence="9 10">
    <name type="scientific">Trichinella spiralis</name>
    <name type="common">Trichina worm</name>
    <dbReference type="NCBI Taxonomy" id="6334"/>
    <lineage>
        <taxon>Eukaryota</taxon>
        <taxon>Metazoa</taxon>
        <taxon>Ecdysozoa</taxon>
        <taxon>Nematoda</taxon>
        <taxon>Enoplea</taxon>
        <taxon>Dorylaimia</taxon>
        <taxon>Trichinellida</taxon>
        <taxon>Trichinellidae</taxon>
        <taxon>Trichinella</taxon>
    </lineage>
</organism>
<evidence type="ECO:0000256" key="4">
    <source>
        <dbReference type="ARBA" id="ARBA00023163"/>
    </source>
</evidence>
<proteinExistence type="predicted"/>
<evidence type="ECO:0000256" key="2">
    <source>
        <dbReference type="ARBA" id="ARBA00023015"/>
    </source>
</evidence>
<feature type="region of interest" description="Disordered" evidence="7">
    <location>
        <begin position="542"/>
        <end position="578"/>
    </location>
</feature>
<name>A0A0V1BNZ5_TRISP</name>
<dbReference type="InterPro" id="IPR052207">
    <property type="entry name" value="Max-like/E-box_TFs"/>
</dbReference>
<evidence type="ECO:0000313" key="10">
    <source>
        <dbReference type="Proteomes" id="UP000054776"/>
    </source>
</evidence>
<keyword evidence="3" id="KW-0238">DNA-binding</keyword>
<feature type="compositionally biased region" description="Low complexity" evidence="7">
    <location>
        <begin position="709"/>
        <end position="724"/>
    </location>
</feature>
<evidence type="ECO:0000313" key="9">
    <source>
        <dbReference type="EMBL" id="KRY38955.1"/>
    </source>
</evidence>
<evidence type="ECO:0000256" key="7">
    <source>
        <dbReference type="SAM" id="MobiDB-lite"/>
    </source>
</evidence>
<keyword evidence="2" id="KW-0805">Transcription regulation</keyword>
<evidence type="ECO:0000256" key="3">
    <source>
        <dbReference type="ARBA" id="ARBA00023125"/>
    </source>
</evidence>
<dbReference type="PROSITE" id="PS50888">
    <property type="entry name" value="BHLH"/>
    <property type="match status" value="1"/>
</dbReference>
<feature type="coiled-coil region" evidence="6">
    <location>
        <begin position="941"/>
        <end position="968"/>
    </location>
</feature>
<sequence length="1080" mass="119019">LCNGVINFEFYFISSCGLFFARFQMYSRKVENSASLMNKMENIIHSGQFMSSHVHENKPEEEEEIDIVSDSSMESSSELMPDVADANPVTFYKFGPKTSQSIAIDTSLTKLNRCIQIVYQEGKLITPKWKNFQGLKIAWADRVRLNNVIWRAWYIQFVENVPPKYCFFSIPEEDWHKKPQIPIVEGMFWKRRTETITSQYMRWRRFFLKHLHKRRSHKSESPTDLKRSFDEHDSLFNFRPTTPLHSNTAFEYDDLNNWFTDTLFSSLNQPYLFPNPKEMAINTYLHAVILPEQGVCKFHASQAGNADIIQPGLIQLQPSLEEIMGTLDSGNGLLSCEADLPLLMNISSCTKKHNQQEQQQHASTISTTAVANENNSNNKNNSSSNTDNNNNNKLSYVDHGLLIDYDNAGRGGQSTSYQSGSGATFEYSNSNTTSYCEPYMPQMAAAGSLNNRVVQYSMAKTWADGAATTPFCPYDEPQPTAGDYFGQAVVSAHNGPSDFVSAYSVVASSASVSSSACSSSSPSSSSLSSSSSANSTTASVTVVAAAKRQRSSKAKQQPQQQQGRSLGTRGERGKRRRTIQLDKQLNVQPENYNDKTVLGNAELAELSRVACVKDKLMCTVSTSGEAKGCCQSSHNVITSSGHVGVGGVGVGVGGYGLQQQQQQQQQQHQQQLQLQLQSFGNPFSPQSCILRPIPISLGRGEPSAFTSFNSPSSNQLSPLGGLSLSPSQSPAASCALGMLGPSTSGVASSVPTPPSPFNLTQSMGTIPLLQNRAVKSDGSVVLFPTVGSVQVPLASYSNSNVVGLSLPTSSICSENLTNVSSNSCFEPLGRSSTSAQPFEKLCTELHKTTNNNNTSVTGPVMSQDGSKIQLELCADSSADRNERKRMQHLQAEQYRRSALKEGFDILEELVFDGKLAATTRPTNAMILNQAASEIRSLRKVNVGNEKMIDAMKAEVEKLNAKISAYQRNLASSHQGVVSTNSFEDVVRVYMKQKFQKNWKLWLLWQLVQPLYESYRKEVTGQTSAEMMSSVQEWLAKHCNPTTVRPALSALLVRLATDSPILTNPQQFQLWIGKIVSEMQQ</sequence>
<protein>
    <submittedName>
        <fullName evidence="9">Protein WBSCR14-like protein</fullName>
    </submittedName>
</protein>
<evidence type="ECO:0000259" key="8">
    <source>
        <dbReference type="PROSITE" id="PS50888"/>
    </source>
</evidence>
<dbReference type="SUPFAM" id="SSF47459">
    <property type="entry name" value="HLH, helix-loop-helix DNA-binding domain"/>
    <property type="match status" value="1"/>
</dbReference>
<dbReference type="PANTHER" id="PTHR15741:SF37">
    <property type="entry name" value="LD38259P"/>
    <property type="match status" value="1"/>
</dbReference>
<feature type="compositionally biased region" description="Low complexity" evidence="7">
    <location>
        <begin position="372"/>
        <end position="392"/>
    </location>
</feature>
<dbReference type="GO" id="GO:0046983">
    <property type="term" value="F:protein dimerization activity"/>
    <property type="evidence" value="ECO:0007669"/>
    <property type="project" value="InterPro"/>
</dbReference>
<evidence type="ECO:0000256" key="1">
    <source>
        <dbReference type="ARBA" id="ARBA00004123"/>
    </source>
</evidence>
<comment type="subcellular location">
    <subcellularLocation>
        <location evidence="1">Nucleus</location>
    </subcellularLocation>
</comment>
<dbReference type="STRING" id="6334.A0A0V1BNZ5"/>
<dbReference type="InParanoid" id="A0A0V1BNZ5"/>
<feature type="non-terminal residue" evidence="9">
    <location>
        <position position="1"/>
    </location>
</feature>
<dbReference type="PANTHER" id="PTHR15741">
    <property type="entry name" value="BASIC HELIX-LOOP-HELIX ZIP TRANSCRIPTION FACTOR"/>
    <property type="match status" value="1"/>
</dbReference>
<dbReference type="Pfam" id="PF00010">
    <property type="entry name" value="HLH"/>
    <property type="match status" value="1"/>
</dbReference>
<dbReference type="CDD" id="cd21739">
    <property type="entry name" value="NES2-NLS_ChREBP-like"/>
    <property type="match status" value="1"/>
</dbReference>
<dbReference type="FunCoup" id="A0A0V1BNZ5">
    <property type="interactions" value="1131"/>
</dbReference>
<dbReference type="EMBL" id="JYDH01000021">
    <property type="protein sequence ID" value="KRY38955.1"/>
    <property type="molecule type" value="Genomic_DNA"/>
</dbReference>
<reference evidence="9 10" key="1">
    <citation type="submission" date="2015-01" db="EMBL/GenBank/DDBJ databases">
        <title>Evolution of Trichinella species and genotypes.</title>
        <authorList>
            <person name="Korhonen P.K."/>
            <person name="Edoardo P."/>
            <person name="Giuseppe L.R."/>
            <person name="Gasser R.B."/>
        </authorList>
    </citation>
    <scope>NUCLEOTIDE SEQUENCE [LARGE SCALE GENOMIC DNA]</scope>
    <source>
        <strain evidence="9">ISS3</strain>
    </source>
</reference>
<dbReference type="GO" id="GO:0005634">
    <property type="term" value="C:nucleus"/>
    <property type="evidence" value="ECO:0007669"/>
    <property type="project" value="UniProtKB-SubCell"/>
</dbReference>